<reference evidence="2 3" key="1">
    <citation type="submission" date="2019-08" db="EMBL/GenBank/DDBJ databases">
        <authorList>
            <person name="Guy L."/>
        </authorList>
    </citation>
    <scope>NUCLEOTIDE SEQUENCE [LARGE SCALE GENOMIC DNA]</scope>
    <source>
        <strain evidence="2 3">SGT-108</strain>
    </source>
</reference>
<dbReference type="RefSeq" id="WP_148337792.1">
    <property type="nucleotide sequence ID" value="NZ_LR699119.1"/>
</dbReference>
<proteinExistence type="predicted"/>
<dbReference type="EMBL" id="LR699119">
    <property type="protein sequence ID" value="VVC74937.1"/>
    <property type="molecule type" value="Genomic_DNA"/>
</dbReference>
<name>A0A5E4PET8_9COXI</name>
<evidence type="ECO:0000256" key="1">
    <source>
        <dbReference type="SAM" id="SignalP"/>
    </source>
</evidence>
<sequence>MKSTLLTVIGCLTLSMTSLSFAWSDSACSGGSCGASYCNPYESNCQCTDPACSHPEDTDCISRAYCCEAFGNIGAR</sequence>
<organism evidence="2 3">
    <name type="scientific">Aquicella siphonis</name>
    <dbReference type="NCBI Taxonomy" id="254247"/>
    <lineage>
        <taxon>Bacteria</taxon>
        <taxon>Pseudomonadati</taxon>
        <taxon>Pseudomonadota</taxon>
        <taxon>Gammaproteobacteria</taxon>
        <taxon>Legionellales</taxon>
        <taxon>Coxiellaceae</taxon>
        <taxon>Aquicella</taxon>
    </lineage>
</organism>
<evidence type="ECO:0000313" key="2">
    <source>
        <dbReference type="EMBL" id="VVC74937.1"/>
    </source>
</evidence>
<dbReference type="Proteomes" id="UP000324194">
    <property type="component" value="Chromosome 1"/>
</dbReference>
<accession>A0A5E4PET8</accession>
<gene>
    <name evidence="2" type="ORF">AQUSIP_02110</name>
</gene>
<protein>
    <submittedName>
        <fullName evidence="2">Uncharacterized protein</fullName>
    </submittedName>
</protein>
<dbReference type="AlphaFoldDB" id="A0A5E4PET8"/>
<feature type="chain" id="PRO_5022768849" evidence="1">
    <location>
        <begin position="23"/>
        <end position="76"/>
    </location>
</feature>
<keyword evidence="3" id="KW-1185">Reference proteome</keyword>
<keyword evidence="1" id="KW-0732">Signal</keyword>
<feature type="signal peptide" evidence="1">
    <location>
        <begin position="1"/>
        <end position="22"/>
    </location>
</feature>
<evidence type="ECO:0000313" key="3">
    <source>
        <dbReference type="Proteomes" id="UP000324194"/>
    </source>
</evidence>
<dbReference type="KEGG" id="asip:AQUSIP_02110"/>